<dbReference type="AlphaFoldDB" id="A0AAD5RXI0"/>
<dbReference type="GO" id="GO:0006406">
    <property type="term" value="P:mRNA export from nucleus"/>
    <property type="evidence" value="ECO:0007669"/>
    <property type="project" value="TreeGrafter"/>
</dbReference>
<comment type="function">
    <text evidence="7">Functions as a component of the nuclear pore complex (NPC).</text>
</comment>
<sequence>MDSLSETRIQVGHEVEFFARHLDDALAPRSNHHDRRSRIFKLVGAYHAYANKRVGELKKEKKSGNRGEIPVTHEESTAHDSISPRDHSMDVDDAEDIALSRPEQDDPHLSQWELEAQTWDLLRRLLPLRYPNDASRPSTPRRKAQAQTRKEYWTEFLRSDPIAVERKAVVEWLQATADSGPDMDEMVKDLQKNSERGDIMAYGWIHTRSAIKKTKIIHAWPHVLDPDTRAVSDVHVNDSGTPLVTQLDPDSTTRQRRRLQQQDEYFERAIWLGCFELLRRSKSTAEISEWCRERTEAWRAVSMSALPLSGADDEVDDGSPFDPSSIVLWRRMSYALARQGGANDYERAVYGILSGDIPSVEKVCRGWDDMLFAHYNALLRTQFDNYLIQKCPAEFIASVCQTFPSFNALQFHGDAQTLSQSLADTLGPTSHHISRLSNPIKALQAAIVTGTLDKFMLRQGLVLASQANEAQESKIIQDYGLTDPTPDKSGFAGLSDHHALRIISHVRIITNALDRMASCGDTLAAPPILDTHQQVQQNVVVAYVIIMRISCLDHLIPLYCSKLDGPRVYEVLSRNLIHLTDQQQREIQLELMKKLGLEPAKFVKLQPQLLLADVCDQQSLEDCSACSGFKILDDGPPSLKYGRRLLLDFIGEDPDKVELPDEWLIRSMEWLLIVDGVWGATFSFGVRLYKYFLGHLKLAAARSLAERVPCSTIFSHKAGAPVPEDADPSWFEGFEAAYADADQLRDNAALTSQMLVVAKPYWELECLARMLDIIETVSALMEISRENPSVQRDFWTQVGNDVKSAKGFIKPLMNRWLLSDEEGNAAVEKLREVYIPETMMGYISILHFAGTSLSRDNLLECMDMAAAIADKEASDVAALFVRCGRMKELLEAFASCSKAIAVWNGEKRSHTGSSKKLKEMGWSRELWSVRQN</sequence>
<proteinExistence type="inferred from homology"/>
<dbReference type="PANTHER" id="PTHR13003:SF2">
    <property type="entry name" value="NUCLEAR PORE COMPLEX PROTEIN NUP107"/>
    <property type="match status" value="1"/>
</dbReference>
<keyword evidence="4 7" id="KW-0811">Translocation</keyword>
<evidence type="ECO:0000256" key="5">
    <source>
        <dbReference type="ARBA" id="ARBA00023132"/>
    </source>
</evidence>
<dbReference type="GO" id="GO:0031080">
    <property type="term" value="C:nuclear pore outer ring"/>
    <property type="evidence" value="ECO:0007669"/>
    <property type="project" value="TreeGrafter"/>
</dbReference>
<gene>
    <name evidence="9" type="ORF">MKZ38_006467</name>
</gene>
<dbReference type="Gene3D" id="1.10.3450.20">
    <property type="match status" value="1"/>
</dbReference>
<dbReference type="GO" id="GO:0017056">
    <property type="term" value="F:structural constituent of nuclear pore"/>
    <property type="evidence" value="ECO:0007669"/>
    <property type="project" value="UniProtKB-UniRule"/>
</dbReference>
<keyword evidence="7" id="KW-0472">Membrane</keyword>
<keyword evidence="10" id="KW-1185">Reference proteome</keyword>
<feature type="region of interest" description="Disordered" evidence="8">
    <location>
        <begin position="57"/>
        <end position="89"/>
    </location>
</feature>
<reference evidence="9" key="1">
    <citation type="submission" date="2022-07" db="EMBL/GenBank/DDBJ databases">
        <title>Draft genome sequence of Zalerion maritima ATCC 34329, a (micro)plastics degrading marine fungus.</title>
        <authorList>
            <person name="Paco A."/>
            <person name="Goncalves M.F.M."/>
            <person name="Rocha-Santos T.A.P."/>
            <person name="Alves A."/>
        </authorList>
    </citation>
    <scope>NUCLEOTIDE SEQUENCE</scope>
    <source>
        <strain evidence="9">ATCC 34329</strain>
    </source>
</reference>
<dbReference type="GO" id="GO:0006606">
    <property type="term" value="P:protein import into nucleus"/>
    <property type="evidence" value="ECO:0007669"/>
    <property type="project" value="TreeGrafter"/>
</dbReference>
<comment type="similarity">
    <text evidence="7">Belongs to the nucleoporin Nup84/Nup107 family.</text>
</comment>
<dbReference type="InterPro" id="IPR007252">
    <property type="entry name" value="Nup84/Nup107"/>
</dbReference>
<keyword evidence="1 7" id="KW-0813">Transport</keyword>
<dbReference type="Proteomes" id="UP001201980">
    <property type="component" value="Unassembled WGS sequence"/>
</dbReference>
<dbReference type="Gene3D" id="1.20.190.50">
    <property type="match status" value="1"/>
</dbReference>
<keyword evidence="3" id="KW-0653">Protein transport</keyword>
<keyword evidence="6 7" id="KW-0539">Nucleus</keyword>
<name>A0AAD5RXI0_9PEZI</name>
<evidence type="ECO:0000313" key="10">
    <source>
        <dbReference type="Proteomes" id="UP001201980"/>
    </source>
</evidence>
<organism evidence="9 10">
    <name type="scientific">Zalerion maritima</name>
    <dbReference type="NCBI Taxonomy" id="339359"/>
    <lineage>
        <taxon>Eukaryota</taxon>
        <taxon>Fungi</taxon>
        <taxon>Dikarya</taxon>
        <taxon>Ascomycota</taxon>
        <taxon>Pezizomycotina</taxon>
        <taxon>Sordariomycetes</taxon>
        <taxon>Lulworthiomycetidae</taxon>
        <taxon>Lulworthiales</taxon>
        <taxon>Lulworthiaceae</taxon>
        <taxon>Zalerion</taxon>
    </lineage>
</organism>
<evidence type="ECO:0000256" key="3">
    <source>
        <dbReference type="ARBA" id="ARBA00022927"/>
    </source>
</evidence>
<comment type="caution">
    <text evidence="9">The sequence shown here is derived from an EMBL/GenBank/DDBJ whole genome shotgun (WGS) entry which is preliminary data.</text>
</comment>
<dbReference type="PANTHER" id="PTHR13003">
    <property type="entry name" value="NUP107-RELATED"/>
    <property type="match status" value="1"/>
</dbReference>
<comment type="subunit">
    <text evidence="7">Part of the nuclear pore complex (NPC).</text>
</comment>
<comment type="subcellular location">
    <subcellularLocation>
        <location evidence="7">Nucleus</location>
        <location evidence="7">Nuclear pore complex</location>
    </subcellularLocation>
    <subcellularLocation>
        <location evidence="7">Nucleus membrane</location>
    </subcellularLocation>
</comment>
<dbReference type="Pfam" id="PF04121">
    <property type="entry name" value="Nup84_Nup100"/>
    <property type="match status" value="1"/>
</dbReference>
<dbReference type="EMBL" id="JAKWBI020000039">
    <property type="protein sequence ID" value="KAJ2905074.1"/>
    <property type="molecule type" value="Genomic_DNA"/>
</dbReference>
<protein>
    <recommendedName>
        <fullName evidence="7">Nuclear pore complex protein</fullName>
    </recommendedName>
</protein>
<dbReference type="GO" id="GO:0031965">
    <property type="term" value="C:nuclear membrane"/>
    <property type="evidence" value="ECO:0007669"/>
    <property type="project" value="UniProtKB-SubCell"/>
</dbReference>
<evidence type="ECO:0000256" key="1">
    <source>
        <dbReference type="ARBA" id="ARBA00022448"/>
    </source>
</evidence>
<keyword evidence="5 7" id="KW-0906">Nuclear pore complex</keyword>
<dbReference type="GO" id="GO:0000973">
    <property type="term" value="P:post-transcriptional tethering of RNA polymerase II gene DNA at nuclear periphery"/>
    <property type="evidence" value="ECO:0007669"/>
    <property type="project" value="TreeGrafter"/>
</dbReference>
<evidence type="ECO:0000256" key="6">
    <source>
        <dbReference type="ARBA" id="ARBA00023242"/>
    </source>
</evidence>
<accession>A0AAD5RXI0</accession>
<evidence type="ECO:0000256" key="4">
    <source>
        <dbReference type="ARBA" id="ARBA00023010"/>
    </source>
</evidence>
<evidence type="ECO:0000256" key="2">
    <source>
        <dbReference type="ARBA" id="ARBA00022816"/>
    </source>
</evidence>
<evidence type="ECO:0000256" key="8">
    <source>
        <dbReference type="SAM" id="MobiDB-lite"/>
    </source>
</evidence>
<keyword evidence="2" id="KW-0509">mRNA transport</keyword>
<evidence type="ECO:0000313" key="9">
    <source>
        <dbReference type="EMBL" id="KAJ2905074.1"/>
    </source>
</evidence>
<evidence type="ECO:0000256" key="7">
    <source>
        <dbReference type="RuleBase" id="RU365072"/>
    </source>
</evidence>